<keyword evidence="3" id="KW-0805">Transcription regulation</keyword>
<comment type="caution">
    <text evidence="7">The sequence shown here is derived from an EMBL/GenBank/DDBJ whole genome shotgun (WGS) entry which is preliminary data.</text>
</comment>
<dbReference type="GO" id="GO:0003677">
    <property type="term" value="F:DNA binding"/>
    <property type="evidence" value="ECO:0007669"/>
    <property type="project" value="UniProtKB-KW"/>
</dbReference>
<name>A0A9Q9RX46_FUSFU</name>
<keyword evidence="6" id="KW-0539">Nucleus</keyword>
<evidence type="ECO:0000256" key="1">
    <source>
        <dbReference type="ARBA" id="ARBA00022723"/>
    </source>
</evidence>
<dbReference type="GO" id="GO:0046872">
    <property type="term" value="F:metal ion binding"/>
    <property type="evidence" value="ECO:0007669"/>
    <property type="project" value="UniProtKB-KW"/>
</dbReference>
<keyword evidence="2" id="KW-0862">Zinc</keyword>
<dbReference type="EMBL" id="CABFJX010000385">
    <property type="protein sequence ID" value="VTT76798.1"/>
    <property type="molecule type" value="Genomic_DNA"/>
</dbReference>
<accession>A0A9Q9RX46</accession>
<dbReference type="InterPro" id="IPR021858">
    <property type="entry name" value="Fun_TF"/>
</dbReference>
<gene>
    <name evidence="7" type="ORF">C2S_1973</name>
</gene>
<evidence type="ECO:0000256" key="4">
    <source>
        <dbReference type="ARBA" id="ARBA00023125"/>
    </source>
</evidence>
<dbReference type="PANTHER" id="PTHR36206">
    <property type="entry name" value="ASPERCRYPTIN BIOSYNTHESIS CLUSTER-SPECIFIC TRANSCRIPTION REGULATOR ATNN-RELATED"/>
    <property type="match status" value="1"/>
</dbReference>
<keyword evidence="5" id="KW-0804">Transcription</keyword>
<protein>
    <recommendedName>
        <fullName evidence="9">Zn(2)-C6 fungal-type domain-containing protein</fullName>
    </recommendedName>
</protein>
<keyword evidence="4" id="KW-0238">DNA-binding</keyword>
<keyword evidence="1" id="KW-0479">Metal-binding</keyword>
<evidence type="ECO:0000256" key="3">
    <source>
        <dbReference type="ARBA" id="ARBA00023015"/>
    </source>
</evidence>
<evidence type="ECO:0000256" key="2">
    <source>
        <dbReference type="ARBA" id="ARBA00022833"/>
    </source>
</evidence>
<evidence type="ECO:0008006" key="9">
    <source>
        <dbReference type="Google" id="ProtNLM"/>
    </source>
</evidence>
<evidence type="ECO:0000256" key="6">
    <source>
        <dbReference type="ARBA" id="ARBA00023242"/>
    </source>
</evidence>
<evidence type="ECO:0000313" key="7">
    <source>
        <dbReference type="EMBL" id="VTT76798.1"/>
    </source>
</evidence>
<reference evidence="7" key="1">
    <citation type="submission" date="2019-05" db="EMBL/GenBank/DDBJ databases">
        <authorList>
            <person name="Piombo E."/>
        </authorList>
    </citation>
    <scope>NUCLEOTIDE SEQUENCE</scope>
    <source>
        <strain evidence="7">C2S</strain>
    </source>
</reference>
<sequence length="555" mass="63044">MEDAVRNTKKRRASRPKARTGCTACKLGEPGTLFKALIPMLGAGVSNAMRQSQNVIAPKCASLANCLRLLYRCEEYGAFCEYQLPRPKEAAYKVEDSTRDLIPIQPRHPVQPMSNPSDSLCCDEVEARYFGIFHEKLAFDLSGYHEAPFWTRLIPQQCHHNPGIKHAILALSALYKSALSSSSHTVNLNDEHYSFALVQQRQAIRSLRNDLSSGQPQMRLALVASLLFSCFESFHGDWETATHQVYNGFNILKHLSDDERRETTDSLADIDIEVGLTLRRLELQILSFLAMSPMLEQHPNNLNLEETVLDLPDQFTSFNEAFTAVTKLAVSILRHSKISVRCENDSASQDFLAQQKQHLQRLMDQWGKAYEAMFLEACQNITDREHLGILQVRICAWKCEILIATSMSDTEVVFDDFTAQFQRITHFARYVLQKDQELRDLDGPRLQYGMGLIMALFFTATRCRNFFVRREAIAILREWPCTNGIWHSLQAAKVAEWIVSIEEQSCSGLEFIPAECRVKLPSLRVNLKKGVIAVECMQPSADGILEPRKANLNWP</sequence>
<organism evidence="7 8">
    <name type="scientific">Fusarium fujikuroi</name>
    <name type="common">Bakanae and foot rot disease fungus</name>
    <name type="synonym">Gibberella fujikuroi</name>
    <dbReference type="NCBI Taxonomy" id="5127"/>
    <lineage>
        <taxon>Eukaryota</taxon>
        <taxon>Fungi</taxon>
        <taxon>Dikarya</taxon>
        <taxon>Ascomycota</taxon>
        <taxon>Pezizomycotina</taxon>
        <taxon>Sordariomycetes</taxon>
        <taxon>Hypocreomycetidae</taxon>
        <taxon>Hypocreales</taxon>
        <taxon>Nectriaceae</taxon>
        <taxon>Fusarium</taxon>
        <taxon>Fusarium fujikuroi species complex</taxon>
    </lineage>
</organism>
<dbReference type="InterPro" id="IPR052360">
    <property type="entry name" value="Transcr_Regulatory_Proteins"/>
</dbReference>
<dbReference type="Pfam" id="PF11951">
    <property type="entry name" value="Fungal_trans_2"/>
    <property type="match status" value="1"/>
</dbReference>
<evidence type="ECO:0000256" key="5">
    <source>
        <dbReference type="ARBA" id="ARBA00023163"/>
    </source>
</evidence>
<dbReference type="PANTHER" id="PTHR36206:SF4">
    <property type="entry name" value="HYPOTHETICAL CONSERVED PROTEIN (EUROFUNG)-RELATED"/>
    <property type="match status" value="1"/>
</dbReference>
<dbReference type="AlphaFoldDB" id="A0A9Q9RX46"/>
<dbReference type="Proteomes" id="UP000760494">
    <property type="component" value="Unassembled WGS sequence"/>
</dbReference>
<evidence type="ECO:0000313" key="8">
    <source>
        <dbReference type="Proteomes" id="UP000760494"/>
    </source>
</evidence>
<proteinExistence type="predicted"/>